<name>A0A644YUW5_9ZZZZ</name>
<accession>A0A644YUW5</accession>
<dbReference type="AntiFam" id="ANF00083">
    <property type="entry name" value="Shadow ORF (opposite leuS)"/>
</dbReference>
<comment type="caution">
    <text evidence="1">The sequence shown here is derived from an EMBL/GenBank/DDBJ whole genome shotgun (WGS) entry which is preliminary data.</text>
</comment>
<reference evidence="1" key="1">
    <citation type="submission" date="2019-08" db="EMBL/GenBank/DDBJ databases">
        <authorList>
            <person name="Kucharzyk K."/>
            <person name="Murdoch R.W."/>
            <person name="Higgins S."/>
            <person name="Loffler F."/>
        </authorList>
    </citation>
    <scope>NUCLEOTIDE SEQUENCE</scope>
</reference>
<organism evidence="1">
    <name type="scientific">bioreactor metagenome</name>
    <dbReference type="NCBI Taxonomy" id="1076179"/>
    <lineage>
        <taxon>unclassified sequences</taxon>
        <taxon>metagenomes</taxon>
        <taxon>ecological metagenomes</taxon>
    </lineage>
</organism>
<dbReference type="EMBL" id="VSSQ01006345">
    <property type="protein sequence ID" value="MPM32385.1"/>
    <property type="molecule type" value="Genomic_DNA"/>
</dbReference>
<proteinExistence type="predicted"/>
<sequence length="94" mass="10736">MPQMTGFILMFDFNIRQRGITVYAPVGNPAALVNKSFLIKRNKYFTYCFRTTFIHSKAFALPIAGNTEAFQLVDDMVAVLFFPRPDAFQKFLAS</sequence>
<protein>
    <submittedName>
        <fullName evidence="1">Uncharacterized protein</fullName>
    </submittedName>
</protein>
<dbReference type="AlphaFoldDB" id="A0A644YUW5"/>
<evidence type="ECO:0000313" key="1">
    <source>
        <dbReference type="EMBL" id="MPM32385.1"/>
    </source>
</evidence>
<gene>
    <name evidence="1" type="ORF">SDC9_78947</name>
</gene>